<dbReference type="Proteomes" id="UP000239709">
    <property type="component" value="Chromosome"/>
</dbReference>
<dbReference type="GO" id="GO:0016491">
    <property type="term" value="F:oxidoreductase activity"/>
    <property type="evidence" value="ECO:0007669"/>
    <property type="project" value="UniProtKB-KW"/>
</dbReference>
<dbReference type="PRINTS" id="PR00081">
    <property type="entry name" value="GDHRDH"/>
</dbReference>
<keyword evidence="2" id="KW-0560">Oxidoreductase</keyword>
<dbReference type="PANTHER" id="PTHR42879">
    <property type="entry name" value="3-OXOACYL-(ACYL-CARRIER-PROTEIN) REDUCTASE"/>
    <property type="match status" value="1"/>
</dbReference>
<gene>
    <name evidence="3" type="ORF">C6570_04245</name>
</gene>
<evidence type="ECO:0000256" key="2">
    <source>
        <dbReference type="ARBA" id="ARBA00023002"/>
    </source>
</evidence>
<dbReference type="PANTHER" id="PTHR42879:SF2">
    <property type="entry name" value="3-OXOACYL-[ACYL-CARRIER-PROTEIN] REDUCTASE FABG"/>
    <property type="match status" value="1"/>
</dbReference>
<name>A0A2S0MCP9_9BURK</name>
<dbReference type="KEGG" id="otk:C6570_04245"/>
<dbReference type="EMBL" id="CP027666">
    <property type="protein sequence ID" value="AVO33551.1"/>
    <property type="molecule type" value="Genomic_DNA"/>
</dbReference>
<evidence type="ECO:0000256" key="1">
    <source>
        <dbReference type="ARBA" id="ARBA00006484"/>
    </source>
</evidence>
<dbReference type="PRINTS" id="PR00080">
    <property type="entry name" value="SDRFAMILY"/>
</dbReference>
<protein>
    <submittedName>
        <fullName evidence="3">Short-chain dehydrogenase</fullName>
    </submittedName>
</protein>
<dbReference type="RefSeq" id="WP_106702114.1">
    <property type="nucleotide sequence ID" value="NZ_CP027666.1"/>
</dbReference>
<evidence type="ECO:0000313" key="4">
    <source>
        <dbReference type="Proteomes" id="UP000239709"/>
    </source>
</evidence>
<proteinExistence type="inferred from homology"/>
<dbReference type="InterPro" id="IPR020904">
    <property type="entry name" value="Sc_DH/Rdtase_CS"/>
</dbReference>
<dbReference type="PROSITE" id="PS00061">
    <property type="entry name" value="ADH_SHORT"/>
    <property type="match status" value="1"/>
</dbReference>
<dbReference type="InterPro" id="IPR036291">
    <property type="entry name" value="NAD(P)-bd_dom_sf"/>
</dbReference>
<organism evidence="3 4">
    <name type="scientific">Ottowia oryzae</name>
    <dbReference type="NCBI Taxonomy" id="2109914"/>
    <lineage>
        <taxon>Bacteria</taxon>
        <taxon>Pseudomonadati</taxon>
        <taxon>Pseudomonadota</taxon>
        <taxon>Betaproteobacteria</taxon>
        <taxon>Burkholderiales</taxon>
        <taxon>Comamonadaceae</taxon>
        <taxon>Ottowia</taxon>
    </lineage>
</organism>
<dbReference type="Gene3D" id="3.40.50.720">
    <property type="entry name" value="NAD(P)-binding Rossmann-like Domain"/>
    <property type="match status" value="1"/>
</dbReference>
<dbReference type="OrthoDB" id="8665216at2"/>
<keyword evidence="4" id="KW-1185">Reference proteome</keyword>
<accession>A0A2S0MCP9</accession>
<reference evidence="3 4" key="1">
    <citation type="submission" date="2018-03" db="EMBL/GenBank/DDBJ databases">
        <title>Genome sequencing of Ottowia sp.</title>
        <authorList>
            <person name="Kim S.-J."/>
            <person name="Heo J."/>
            <person name="Kwon S.-W."/>
        </authorList>
    </citation>
    <scope>NUCLEOTIDE SEQUENCE [LARGE SCALE GENOMIC DNA]</scope>
    <source>
        <strain evidence="3 4">KADR8-3</strain>
    </source>
</reference>
<dbReference type="GO" id="GO:0032787">
    <property type="term" value="P:monocarboxylic acid metabolic process"/>
    <property type="evidence" value="ECO:0007669"/>
    <property type="project" value="UniProtKB-ARBA"/>
</dbReference>
<sequence>MNSGTGREVALVTGASSGIGRAILERLVMDGLHVVNLDIAAPAAASPHETHIAVDLLDEAALGQALAQATQGRAITRLVNNAGIVRPAAIDAVRRADLQAVMALNVAASIACVQAVVPAMRAARFGRIVNISSRAALGKGERIAYSASKAALHGLTRTLALELAADGITVNAVGPGPIATALFERVNPPGAPATQRILDTIPVRRMGQPQEVAHQVASLLDARAGFTTGQVLYVCGGMTVGLAP</sequence>
<dbReference type="Pfam" id="PF13561">
    <property type="entry name" value="adh_short_C2"/>
    <property type="match status" value="1"/>
</dbReference>
<dbReference type="SUPFAM" id="SSF51735">
    <property type="entry name" value="NAD(P)-binding Rossmann-fold domains"/>
    <property type="match status" value="1"/>
</dbReference>
<dbReference type="AlphaFoldDB" id="A0A2S0MCP9"/>
<dbReference type="InterPro" id="IPR050259">
    <property type="entry name" value="SDR"/>
</dbReference>
<dbReference type="InterPro" id="IPR002347">
    <property type="entry name" value="SDR_fam"/>
</dbReference>
<evidence type="ECO:0000313" key="3">
    <source>
        <dbReference type="EMBL" id="AVO33551.1"/>
    </source>
</evidence>
<comment type="similarity">
    <text evidence="1">Belongs to the short-chain dehydrogenases/reductases (SDR) family.</text>
</comment>
<dbReference type="FunFam" id="3.40.50.720:FF:000173">
    <property type="entry name" value="3-oxoacyl-[acyl-carrier protein] reductase"/>
    <property type="match status" value="1"/>
</dbReference>